<protein>
    <submittedName>
        <fullName evidence="7">NAD(P)-dependent oxidoreductase</fullName>
    </submittedName>
</protein>
<dbReference type="InterPro" id="IPR006139">
    <property type="entry name" value="D-isomer_2_OHA_DH_cat_dom"/>
</dbReference>
<organism evidence="7 8">
    <name type="scientific">Filifactor villosus</name>
    <dbReference type="NCBI Taxonomy" id="29374"/>
    <lineage>
        <taxon>Bacteria</taxon>
        <taxon>Bacillati</taxon>
        <taxon>Bacillota</taxon>
        <taxon>Clostridia</taxon>
        <taxon>Peptostreptococcales</taxon>
        <taxon>Filifactoraceae</taxon>
        <taxon>Filifactor</taxon>
    </lineage>
</organism>
<dbReference type="Pfam" id="PF02826">
    <property type="entry name" value="2-Hacid_dh_C"/>
    <property type="match status" value="1"/>
</dbReference>
<dbReference type="InterPro" id="IPR029753">
    <property type="entry name" value="D-isomer_DH_CS"/>
</dbReference>
<feature type="domain" description="D-isomer specific 2-hydroxyacid dehydrogenase catalytic" evidence="5">
    <location>
        <begin position="14"/>
        <end position="315"/>
    </location>
</feature>
<dbReference type="SUPFAM" id="SSF51735">
    <property type="entry name" value="NAD(P)-binding Rossmann-fold domains"/>
    <property type="match status" value="1"/>
</dbReference>
<name>A0ABV9QJG9_9FIRM</name>
<dbReference type="PRINTS" id="PR00411">
    <property type="entry name" value="PNDRDTASEI"/>
</dbReference>
<evidence type="ECO:0000259" key="6">
    <source>
        <dbReference type="Pfam" id="PF02826"/>
    </source>
</evidence>
<dbReference type="Pfam" id="PF00389">
    <property type="entry name" value="2-Hacid_dh"/>
    <property type="match status" value="1"/>
</dbReference>
<dbReference type="InterPro" id="IPR036291">
    <property type="entry name" value="NAD(P)-bd_dom_sf"/>
</dbReference>
<comment type="caution">
    <text evidence="7">The sequence shown here is derived from an EMBL/GenBank/DDBJ whole genome shotgun (WGS) entry which is preliminary data.</text>
</comment>
<feature type="domain" description="D-isomer specific 2-hydroxyacid dehydrogenase NAD-binding" evidence="6">
    <location>
        <begin position="111"/>
        <end position="285"/>
    </location>
</feature>
<sequence>MKIHLLEPLGVSEENIQRLAQPLIDKGHSFTYYDTKTTDIQELIDRSLDCDIVMIANTPYPNEVLSKLDNLKLINVAFTGYDHVGSLAKEKNIKVCNASGYSNETVSELVLGLTLSLYRHLIQADHTVRNEGGSDGLIGREIHSKTVGIIGTGKIGIATAKLFQAFGAKVIAYNRTPKKDVEVLGIDYVPIETLMKESDIVSLHLALNEDTYHFIDRQKLLLMKKSSVLINCARGPVVDNSALADILNEGRIAGAGIDVFDLEPPLEKNTALLHAKNTLLTPHIAYYSEESMLRRAEIAFSNTLAFLEGRAQNIVIG</sequence>
<comment type="similarity">
    <text evidence="1 4">Belongs to the D-isomer specific 2-hydroxyacid dehydrogenase family.</text>
</comment>
<gene>
    <name evidence="7" type="ORF">ACFO4R_02905</name>
</gene>
<dbReference type="PROSITE" id="PS00671">
    <property type="entry name" value="D_2_HYDROXYACID_DH_3"/>
    <property type="match status" value="1"/>
</dbReference>
<evidence type="ECO:0000313" key="7">
    <source>
        <dbReference type="EMBL" id="MFC4804023.1"/>
    </source>
</evidence>
<dbReference type="InterPro" id="IPR006140">
    <property type="entry name" value="D-isomer_DH_NAD-bd"/>
</dbReference>
<keyword evidence="2 4" id="KW-0560">Oxidoreductase</keyword>
<evidence type="ECO:0000256" key="1">
    <source>
        <dbReference type="ARBA" id="ARBA00005854"/>
    </source>
</evidence>
<evidence type="ECO:0000313" key="8">
    <source>
        <dbReference type="Proteomes" id="UP001595916"/>
    </source>
</evidence>
<evidence type="ECO:0000259" key="5">
    <source>
        <dbReference type="Pfam" id="PF00389"/>
    </source>
</evidence>
<keyword evidence="8" id="KW-1185">Reference proteome</keyword>
<dbReference type="EMBL" id="JBHSHL010000009">
    <property type="protein sequence ID" value="MFC4804023.1"/>
    <property type="molecule type" value="Genomic_DNA"/>
</dbReference>
<dbReference type="PANTHER" id="PTHR43761">
    <property type="entry name" value="D-ISOMER SPECIFIC 2-HYDROXYACID DEHYDROGENASE FAMILY PROTEIN (AFU_ORTHOLOGUE AFUA_1G13630)"/>
    <property type="match status" value="1"/>
</dbReference>
<proteinExistence type="inferred from homology"/>
<dbReference type="InterPro" id="IPR029752">
    <property type="entry name" value="D-isomer_DH_CS1"/>
</dbReference>
<dbReference type="InterPro" id="IPR050418">
    <property type="entry name" value="D-iso_2-hydroxyacid_DH_PdxB"/>
</dbReference>
<accession>A0ABV9QJG9</accession>
<reference evidence="8" key="1">
    <citation type="journal article" date="2019" name="Int. J. Syst. Evol. Microbiol.">
        <title>The Global Catalogue of Microorganisms (GCM) 10K type strain sequencing project: providing services to taxonomists for standard genome sequencing and annotation.</title>
        <authorList>
            <consortium name="The Broad Institute Genomics Platform"/>
            <consortium name="The Broad Institute Genome Sequencing Center for Infectious Disease"/>
            <person name="Wu L."/>
            <person name="Ma J."/>
        </authorList>
    </citation>
    <scope>NUCLEOTIDE SEQUENCE [LARGE SCALE GENOMIC DNA]</scope>
    <source>
        <strain evidence="8">CCUG 46385</strain>
    </source>
</reference>
<dbReference type="Gene3D" id="3.40.50.720">
    <property type="entry name" value="NAD(P)-binding Rossmann-like Domain"/>
    <property type="match status" value="2"/>
</dbReference>
<keyword evidence="3" id="KW-0520">NAD</keyword>
<dbReference type="Proteomes" id="UP001595916">
    <property type="component" value="Unassembled WGS sequence"/>
</dbReference>
<dbReference type="SUPFAM" id="SSF52283">
    <property type="entry name" value="Formate/glycerate dehydrogenase catalytic domain-like"/>
    <property type="match status" value="1"/>
</dbReference>
<evidence type="ECO:0000256" key="2">
    <source>
        <dbReference type="ARBA" id="ARBA00023002"/>
    </source>
</evidence>
<dbReference type="PANTHER" id="PTHR43761:SF1">
    <property type="entry name" value="D-ISOMER SPECIFIC 2-HYDROXYACID DEHYDROGENASE CATALYTIC DOMAIN-CONTAINING PROTEIN-RELATED"/>
    <property type="match status" value="1"/>
</dbReference>
<dbReference type="RefSeq" id="WP_379787504.1">
    <property type="nucleotide sequence ID" value="NZ_JBHSHL010000009.1"/>
</dbReference>
<evidence type="ECO:0000256" key="3">
    <source>
        <dbReference type="ARBA" id="ARBA00023027"/>
    </source>
</evidence>
<evidence type="ECO:0000256" key="4">
    <source>
        <dbReference type="RuleBase" id="RU003719"/>
    </source>
</evidence>
<dbReference type="PROSITE" id="PS00065">
    <property type="entry name" value="D_2_HYDROXYACID_DH_1"/>
    <property type="match status" value="1"/>
</dbReference>